<dbReference type="EMBL" id="KV012821">
    <property type="protein sequence ID" value="KZV24395.1"/>
    <property type="molecule type" value="Genomic_DNA"/>
</dbReference>
<dbReference type="PANTHER" id="PTHR46410:SF20">
    <property type="entry name" value="AT-RICH INTERACTIVE DOMAIN-CONTAINING PROTEIN 2-LIKE ISOFORM X1"/>
    <property type="match status" value="1"/>
</dbReference>
<dbReference type="OrthoDB" id="1938591at2759"/>
<reference evidence="1 2" key="1">
    <citation type="journal article" date="2015" name="Proc. Natl. Acad. Sci. U.S.A.">
        <title>The resurrection genome of Boea hygrometrica: A blueprint for survival of dehydration.</title>
        <authorList>
            <person name="Xiao L."/>
            <person name="Yang G."/>
            <person name="Zhang L."/>
            <person name="Yang X."/>
            <person name="Zhao S."/>
            <person name="Ji Z."/>
            <person name="Zhou Q."/>
            <person name="Hu M."/>
            <person name="Wang Y."/>
            <person name="Chen M."/>
            <person name="Xu Y."/>
            <person name="Jin H."/>
            <person name="Xiao X."/>
            <person name="Hu G."/>
            <person name="Bao F."/>
            <person name="Hu Y."/>
            <person name="Wan P."/>
            <person name="Li L."/>
            <person name="Deng X."/>
            <person name="Kuang T."/>
            <person name="Xiang C."/>
            <person name="Zhu J.K."/>
            <person name="Oliver M.J."/>
            <person name="He Y."/>
        </authorList>
    </citation>
    <scope>NUCLEOTIDE SEQUENCE [LARGE SCALE GENOMIC DNA]</scope>
    <source>
        <strain evidence="2">cv. XS01</strain>
    </source>
</reference>
<name>A0A2Z7ARC8_9LAMI</name>
<dbReference type="Proteomes" id="UP000250235">
    <property type="component" value="Unassembled WGS sequence"/>
</dbReference>
<dbReference type="CDD" id="cd16100">
    <property type="entry name" value="ARID"/>
    <property type="match status" value="1"/>
</dbReference>
<sequence length="709" mass="80997">MEGWMELEGGVGNGKEKFEADSDTEIPVEECRFDPSKESLRGLFDQVLLISCKFLVVRKVGGYNAVSRNNLWDFVSEECGLGSEVIPSIESIYVKYLKEFDQWLRPGFSDRSLENGNVELVRKSDALSRELETRFQVVLDRQEGKEKDNKLVDCTKDMNKLNTSETTCLFSPIGEINEQMNNQNCLLNDNDEKLRFNCDSDVTVSSERISNESIEICGDEEESVNDDIKKFYKDDDFAVLANGVFRKAANEVNEFSEGLLVGKGKSYAKDCASVMASTEKIIENAVAGRVVEKVNKAHNLPENIADDGEMFIPQNVIVENTLNSLKRKREHRSLSKMLDWLKCIAKKSDDPEIGVLPMCSKWKDHGKEELWVQVLLVRKTLMIRRPADANAREHLKDKHKKPRMHPSMYEDHVSNLQQVEKLRYSERVPSSARPNLCPCCNLEAAQQSISHHKAKTSGCLKAPPVKPVSANVKEPAINLSDHEFSDVPVPPEKQVSVGPLFQAEVPAWAGERLESDSKWLGTRMWPQENGEKKSIGELDPIGKGRLDSCSCSFPHSVECVRFHIAEKRFKLRRDIGLLFYHWRFDRMGEEVSLSWTREEEIRFRDMMRSYSAYTNKFWNNSHRFLPSKTRENLVSYYFNVFLVQRRSYQNRVIPKEIDSDDDEKECGFIGDSFGYKALTTPGSRRDHGFGFRIVSKITDPPGLPNTLIL</sequence>
<dbReference type="InterPro" id="IPR036431">
    <property type="entry name" value="ARID_dom_sf"/>
</dbReference>
<keyword evidence="2" id="KW-1185">Reference proteome</keyword>
<accession>A0A2Z7ARC8</accession>
<dbReference type="SUPFAM" id="SSF46774">
    <property type="entry name" value="ARID-like"/>
    <property type="match status" value="1"/>
</dbReference>
<protein>
    <submittedName>
        <fullName evidence="1">AT-rich interactive domain-containing protein 2</fullName>
    </submittedName>
</protein>
<evidence type="ECO:0000313" key="1">
    <source>
        <dbReference type="EMBL" id="KZV24395.1"/>
    </source>
</evidence>
<organism evidence="1 2">
    <name type="scientific">Dorcoceras hygrometricum</name>
    <dbReference type="NCBI Taxonomy" id="472368"/>
    <lineage>
        <taxon>Eukaryota</taxon>
        <taxon>Viridiplantae</taxon>
        <taxon>Streptophyta</taxon>
        <taxon>Embryophyta</taxon>
        <taxon>Tracheophyta</taxon>
        <taxon>Spermatophyta</taxon>
        <taxon>Magnoliopsida</taxon>
        <taxon>eudicotyledons</taxon>
        <taxon>Gunneridae</taxon>
        <taxon>Pentapetalae</taxon>
        <taxon>asterids</taxon>
        <taxon>lamiids</taxon>
        <taxon>Lamiales</taxon>
        <taxon>Gesneriaceae</taxon>
        <taxon>Didymocarpoideae</taxon>
        <taxon>Trichosporeae</taxon>
        <taxon>Loxocarpinae</taxon>
        <taxon>Dorcoceras</taxon>
    </lineage>
</organism>
<proteinExistence type="predicted"/>
<dbReference type="Gene3D" id="1.10.150.60">
    <property type="entry name" value="ARID DNA-binding domain"/>
    <property type="match status" value="1"/>
</dbReference>
<evidence type="ECO:0000313" key="2">
    <source>
        <dbReference type="Proteomes" id="UP000250235"/>
    </source>
</evidence>
<gene>
    <name evidence="1" type="ORF">F511_28029</name>
</gene>
<dbReference type="PANTHER" id="PTHR46410">
    <property type="entry name" value="AT-RICH INTERACTIVE DOMAIN-CONTAINING PROTEIN 2"/>
    <property type="match status" value="1"/>
</dbReference>
<dbReference type="AlphaFoldDB" id="A0A2Z7ARC8"/>
<dbReference type="GO" id="GO:0003677">
    <property type="term" value="F:DNA binding"/>
    <property type="evidence" value="ECO:0007669"/>
    <property type="project" value="InterPro"/>
</dbReference>